<dbReference type="PANTHER" id="PTHR15394">
    <property type="entry name" value="SERINE HYDROLASE RBBP9"/>
    <property type="match status" value="1"/>
</dbReference>
<dbReference type="EMBL" id="JBHSUB010000014">
    <property type="protein sequence ID" value="MFC6378787.1"/>
    <property type="molecule type" value="Genomic_DNA"/>
</dbReference>
<dbReference type="Pfam" id="PF06821">
    <property type="entry name" value="Ser_hydrolase"/>
    <property type="match status" value="1"/>
</dbReference>
<dbReference type="SUPFAM" id="SSF53474">
    <property type="entry name" value="alpha/beta-Hydrolases"/>
    <property type="match status" value="1"/>
</dbReference>
<gene>
    <name evidence="1" type="ORF">ACFP9W_12025</name>
</gene>
<dbReference type="GO" id="GO:0016787">
    <property type="term" value="F:hydrolase activity"/>
    <property type="evidence" value="ECO:0007669"/>
    <property type="project" value="UniProtKB-KW"/>
</dbReference>
<proteinExistence type="predicted"/>
<dbReference type="InterPro" id="IPR029058">
    <property type="entry name" value="AB_hydrolase_fold"/>
</dbReference>
<dbReference type="Proteomes" id="UP001596230">
    <property type="component" value="Unassembled WGS sequence"/>
</dbReference>
<dbReference type="Gene3D" id="3.40.50.1820">
    <property type="entry name" value="alpha/beta hydrolase"/>
    <property type="match status" value="1"/>
</dbReference>
<dbReference type="PANTHER" id="PTHR15394:SF3">
    <property type="entry name" value="SERINE HYDROLASE RBBP9"/>
    <property type="match status" value="1"/>
</dbReference>
<comment type="caution">
    <text evidence="1">The sequence shown here is derived from an EMBL/GenBank/DDBJ whole genome shotgun (WGS) entry which is preliminary data.</text>
</comment>
<organism evidence="1 2">
    <name type="scientific">Tatumella terrea</name>
    <dbReference type="NCBI Taxonomy" id="419007"/>
    <lineage>
        <taxon>Bacteria</taxon>
        <taxon>Pseudomonadati</taxon>
        <taxon>Pseudomonadota</taxon>
        <taxon>Gammaproteobacteria</taxon>
        <taxon>Enterobacterales</taxon>
        <taxon>Erwiniaceae</taxon>
        <taxon>Tatumella</taxon>
    </lineage>
</organism>
<reference evidence="2" key="1">
    <citation type="journal article" date="2019" name="Int. J. Syst. Evol. Microbiol.">
        <title>The Global Catalogue of Microorganisms (GCM) 10K type strain sequencing project: providing services to taxonomists for standard genome sequencing and annotation.</title>
        <authorList>
            <consortium name="The Broad Institute Genomics Platform"/>
            <consortium name="The Broad Institute Genome Sequencing Center for Infectious Disease"/>
            <person name="Wu L."/>
            <person name="Ma J."/>
        </authorList>
    </citation>
    <scope>NUCLEOTIDE SEQUENCE [LARGE SCALE GENOMIC DNA]</scope>
    <source>
        <strain evidence="2">CGMCC 1.18518</strain>
    </source>
</reference>
<dbReference type="InterPro" id="IPR010662">
    <property type="entry name" value="RBBP9/YdeN"/>
</dbReference>
<accession>A0ABW1VYI4</accession>
<protein>
    <submittedName>
        <fullName evidence="1">RBBP9/YdeN family alpha/beta hydrolase</fullName>
    </submittedName>
</protein>
<evidence type="ECO:0000313" key="1">
    <source>
        <dbReference type="EMBL" id="MFC6378787.1"/>
    </source>
</evidence>
<keyword evidence="2" id="KW-1185">Reference proteome</keyword>
<dbReference type="RefSeq" id="WP_212714943.1">
    <property type="nucleotide sequence ID" value="NZ_JBHSUB010000014.1"/>
</dbReference>
<evidence type="ECO:0000313" key="2">
    <source>
        <dbReference type="Proteomes" id="UP001596230"/>
    </source>
</evidence>
<sequence>MASRLFIVHGYMAAPEHHWFDWLKQQMAQAGVAVTVCRLPASHTPDPDAWLSALEEDIGEPDEDTWLIGHSLGCITLLNYLTQRHPQAPAGGILLVAGFSEPVPGLEALSAFTRTPVNGTSVIRRIKQRAVIASLNDDIVPAEYSLRLSQQLAARFYGLPEHGHFQGSDGVVTFPLVAELLKQFRAEKVTADEISFCGEAEQSS</sequence>
<keyword evidence="1" id="KW-0378">Hydrolase</keyword>
<name>A0ABW1VYI4_9GAMM</name>